<comment type="caution">
    <text evidence="2">The sequence shown here is derived from an EMBL/GenBank/DDBJ whole genome shotgun (WGS) entry which is preliminary data.</text>
</comment>
<organism evidence="2 3">
    <name type="scientific">Gossypium australe</name>
    <dbReference type="NCBI Taxonomy" id="47621"/>
    <lineage>
        <taxon>Eukaryota</taxon>
        <taxon>Viridiplantae</taxon>
        <taxon>Streptophyta</taxon>
        <taxon>Embryophyta</taxon>
        <taxon>Tracheophyta</taxon>
        <taxon>Spermatophyta</taxon>
        <taxon>Magnoliopsida</taxon>
        <taxon>eudicotyledons</taxon>
        <taxon>Gunneridae</taxon>
        <taxon>Pentapetalae</taxon>
        <taxon>rosids</taxon>
        <taxon>malvids</taxon>
        <taxon>Malvales</taxon>
        <taxon>Malvaceae</taxon>
        <taxon>Malvoideae</taxon>
        <taxon>Gossypium</taxon>
    </lineage>
</organism>
<accession>A0A5B6WR59</accession>
<sequence length="112" mass="12434">MSAELNQAMVNKAKSNVQASNLEESNSASMPQSFGDEIKNVFLGMINQWFNEFKQANLATPLPLPPTVPPSTPLDPQNLVPVIVTRVVSLLKDEAYLWWDSLSTMTSNDRIN</sequence>
<evidence type="ECO:0008006" key="4">
    <source>
        <dbReference type="Google" id="ProtNLM"/>
    </source>
</evidence>
<reference evidence="2" key="1">
    <citation type="submission" date="2019-08" db="EMBL/GenBank/DDBJ databases">
        <authorList>
            <person name="Liu F."/>
        </authorList>
    </citation>
    <scope>NUCLEOTIDE SEQUENCE [LARGE SCALE GENOMIC DNA]</scope>
    <source>
        <strain evidence="2">PA1801</strain>
        <tissue evidence="2">Leaf</tissue>
    </source>
</reference>
<proteinExistence type="predicted"/>
<evidence type="ECO:0000256" key="1">
    <source>
        <dbReference type="SAM" id="MobiDB-lite"/>
    </source>
</evidence>
<dbReference type="Proteomes" id="UP000325315">
    <property type="component" value="Unassembled WGS sequence"/>
</dbReference>
<gene>
    <name evidence="2" type="ORF">EPI10_006409</name>
</gene>
<dbReference type="AlphaFoldDB" id="A0A5B6WR59"/>
<protein>
    <recommendedName>
        <fullName evidence="4">Chaperone surA</fullName>
    </recommendedName>
</protein>
<keyword evidence="3" id="KW-1185">Reference proteome</keyword>
<evidence type="ECO:0000313" key="2">
    <source>
        <dbReference type="EMBL" id="KAA3484320.1"/>
    </source>
</evidence>
<feature type="region of interest" description="Disordered" evidence="1">
    <location>
        <begin position="13"/>
        <end position="32"/>
    </location>
</feature>
<evidence type="ECO:0000313" key="3">
    <source>
        <dbReference type="Proteomes" id="UP000325315"/>
    </source>
</evidence>
<name>A0A5B6WR59_9ROSI</name>
<dbReference type="EMBL" id="SMMG02000002">
    <property type="protein sequence ID" value="KAA3484320.1"/>
    <property type="molecule type" value="Genomic_DNA"/>
</dbReference>